<dbReference type="InterPro" id="IPR001509">
    <property type="entry name" value="Epimerase_deHydtase"/>
</dbReference>
<evidence type="ECO:0000313" key="2">
    <source>
        <dbReference type="EMBL" id="SVD37491.1"/>
    </source>
</evidence>
<sequence>RGTYNIFESARINKVPKVVFASTNHVTGFYEKESVISSPDLLVRPDSMYGVSKAYGEAMGRYYFDQYGIACYCIRIANFPNTDEVNSEYEPGMNRWLSSRDMAELPACCLQDPVAQFAIIYGASLGGESKWDLSSGTRLVGWEPRDRGAPSG</sequence>
<name>A0A382UUY9_9ZZZZ</name>
<dbReference type="AlphaFoldDB" id="A0A382UUY9"/>
<evidence type="ECO:0000259" key="1">
    <source>
        <dbReference type="Pfam" id="PF01370"/>
    </source>
</evidence>
<dbReference type="Gene3D" id="3.40.50.720">
    <property type="entry name" value="NAD(P)-binding Rossmann-like Domain"/>
    <property type="match status" value="1"/>
</dbReference>
<accession>A0A382UUY9</accession>
<protein>
    <recommendedName>
        <fullName evidence="1">NAD-dependent epimerase/dehydratase domain-containing protein</fullName>
    </recommendedName>
</protein>
<dbReference type="InterPro" id="IPR036291">
    <property type="entry name" value="NAD(P)-bd_dom_sf"/>
</dbReference>
<organism evidence="2">
    <name type="scientific">marine metagenome</name>
    <dbReference type="NCBI Taxonomy" id="408172"/>
    <lineage>
        <taxon>unclassified sequences</taxon>
        <taxon>metagenomes</taxon>
        <taxon>ecological metagenomes</taxon>
    </lineage>
</organism>
<dbReference type="EMBL" id="UINC01146642">
    <property type="protein sequence ID" value="SVD37491.1"/>
    <property type="molecule type" value="Genomic_DNA"/>
</dbReference>
<feature type="non-terminal residue" evidence="2">
    <location>
        <position position="1"/>
    </location>
</feature>
<reference evidence="2" key="1">
    <citation type="submission" date="2018-05" db="EMBL/GenBank/DDBJ databases">
        <authorList>
            <person name="Lanie J.A."/>
            <person name="Ng W.-L."/>
            <person name="Kazmierczak K.M."/>
            <person name="Andrzejewski T.M."/>
            <person name="Davidsen T.M."/>
            <person name="Wayne K.J."/>
            <person name="Tettelin H."/>
            <person name="Glass J.I."/>
            <person name="Rusch D."/>
            <person name="Podicherti R."/>
            <person name="Tsui H.-C.T."/>
            <person name="Winkler M.E."/>
        </authorList>
    </citation>
    <scope>NUCLEOTIDE SEQUENCE</scope>
</reference>
<gene>
    <name evidence="2" type="ORF">METZ01_LOCUS390345</name>
</gene>
<proteinExistence type="predicted"/>
<dbReference type="SUPFAM" id="SSF51735">
    <property type="entry name" value="NAD(P)-binding Rossmann-fold domains"/>
    <property type="match status" value="1"/>
</dbReference>
<dbReference type="Pfam" id="PF01370">
    <property type="entry name" value="Epimerase"/>
    <property type="match status" value="1"/>
</dbReference>
<feature type="domain" description="NAD-dependent epimerase/dehydratase" evidence="1">
    <location>
        <begin position="1"/>
        <end position="78"/>
    </location>
</feature>